<keyword evidence="3" id="KW-0813">Transport</keyword>
<evidence type="ECO:0000256" key="1">
    <source>
        <dbReference type="ARBA" id="ARBA00004196"/>
    </source>
</evidence>
<gene>
    <name evidence="9" type="primary">mdtA_6</name>
    <name evidence="9" type="ORF">GMJLKIPL_2650</name>
</gene>
<evidence type="ECO:0000259" key="6">
    <source>
        <dbReference type="Pfam" id="PF25876"/>
    </source>
</evidence>
<dbReference type="Gene3D" id="2.40.30.170">
    <property type="match status" value="1"/>
</dbReference>
<dbReference type="InterPro" id="IPR058624">
    <property type="entry name" value="MdtA-like_HH"/>
</dbReference>
<dbReference type="InterPro" id="IPR058625">
    <property type="entry name" value="MdtA-like_BSH"/>
</dbReference>
<evidence type="ECO:0000313" key="9">
    <source>
        <dbReference type="EMBL" id="GJE00724.1"/>
    </source>
</evidence>
<evidence type="ECO:0000256" key="4">
    <source>
        <dbReference type="SAM" id="Coils"/>
    </source>
</evidence>
<feature type="domain" description="Multidrug resistance protein MdtA-like C-terminal permuted SH3" evidence="8">
    <location>
        <begin position="300"/>
        <end position="360"/>
    </location>
</feature>
<reference evidence="9" key="1">
    <citation type="journal article" date="2021" name="Front. Microbiol.">
        <title>Comprehensive Comparative Genomics and Phenotyping of Methylobacterium Species.</title>
        <authorList>
            <person name="Alessa O."/>
            <person name="Ogura Y."/>
            <person name="Fujitani Y."/>
            <person name="Takami H."/>
            <person name="Hayashi T."/>
            <person name="Sahin N."/>
            <person name="Tani A."/>
        </authorList>
    </citation>
    <scope>NUCLEOTIDE SEQUENCE</scope>
    <source>
        <strain evidence="9">DSM 17168</strain>
    </source>
</reference>
<evidence type="ECO:0000256" key="2">
    <source>
        <dbReference type="ARBA" id="ARBA00009477"/>
    </source>
</evidence>
<dbReference type="Pfam" id="PF25917">
    <property type="entry name" value="BSH_RND"/>
    <property type="match status" value="1"/>
</dbReference>
<dbReference type="Gene3D" id="2.40.50.100">
    <property type="match status" value="1"/>
</dbReference>
<organism evidence="9 10">
    <name type="scientific">Methylobacterium isbiliense</name>
    <dbReference type="NCBI Taxonomy" id="315478"/>
    <lineage>
        <taxon>Bacteria</taxon>
        <taxon>Pseudomonadati</taxon>
        <taxon>Pseudomonadota</taxon>
        <taxon>Alphaproteobacteria</taxon>
        <taxon>Hyphomicrobiales</taxon>
        <taxon>Methylobacteriaceae</taxon>
        <taxon>Methylobacterium</taxon>
    </lineage>
</organism>
<dbReference type="InterPro" id="IPR006143">
    <property type="entry name" value="RND_pump_MFP"/>
</dbReference>
<evidence type="ECO:0000256" key="3">
    <source>
        <dbReference type="ARBA" id="ARBA00022448"/>
    </source>
</evidence>
<proteinExistence type="inferred from homology"/>
<dbReference type="Gene3D" id="1.10.287.470">
    <property type="entry name" value="Helix hairpin bin"/>
    <property type="match status" value="1"/>
</dbReference>
<dbReference type="PANTHER" id="PTHR30469:SF38">
    <property type="entry name" value="HLYD FAMILY SECRETION PROTEIN"/>
    <property type="match status" value="1"/>
</dbReference>
<feature type="domain" description="Multidrug resistance protein MdtA-like alpha-helical hairpin" evidence="6">
    <location>
        <begin position="115"/>
        <end position="184"/>
    </location>
</feature>
<feature type="chain" id="PRO_5045163166" evidence="5">
    <location>
        <begin position="31"/>
        <end position="376"/>
    </location>
</feature>
<evidence type="ECO:0000313" key="10">
    <source>
        <dbReference type="Proteomes" id="UP001055153"/>
    </source>
</evidence>
<dbReference type="NCBIfam" id="TIGR01730">
    <property type="entry name" value="RND_mfp"/>
    <property type="match status" value="1"/>
</dbReference>
<feature type="signal peptide" evidence="5">
    <location>
        <begin position="1"/>
        <end position="30"/>
    </location>
</feature>
<dbReference type="Pfam" id="PF25967">
    <property type="entry name" value="RND-MFP_C"/>
    <property type="match status" value="1"/>
</dbReference>
<dbReference type="EMBL" id="BPQQ01000031">
    <property type="protein sequence ID" value="GJE00724.1"/>
    <property type="molecule type" value="Genomic_DNA"/>
</dbReference>
<comment type="subcellular location">
    <subcellularLocation>
        <location evidence="1">Cell envelope</location>
    </subcellularLocation>
</comment>
<name>A0ABQ4SDU7_9HYPH</name>
<dbReference type="Proteomes" id="UP001055153">
    <property type="component" value="Unassembled WGS sequence"/>
</dbReference>
<keyword evidence="5" id="KW-0732">Signal</keyword>
<accession>A0ABQ4SDU7</accession>
<keyword evidence="10" id="KW-1185">Reference proteome</keyword>
<evidence type="ECO:0000259" key="8">
    <source>
        <dbReference type="Pfam" id="PF25967"/>
    </source>
</evidence>
<protein>
    <submittedName>
        <fullName evidence="9">Multidrug resistance protein MdtA</fullName>
    </submittedName>
</protein>
<comment type="caution">
    <text evidence="9">The sequence shown here is derived from an EMBL/GenBank/DDBJ whole genome shotgun (WGS) entry which is preliminary data.</text>
</comment>
<comment type="similarity">
    <text evidence="2">Belongs to the membrane fusion protein (MFP) (TC 8.A.1) family.</text>
</comment>
<sequence length="376" mass="39516">MLHPLRHFAALSAAVWAALAAHVPAAPALAETPPAARTGEPGADPHLARVKTVTATRTPVAGEVVLTGDVQAKYLSNIAFRINGKIAERRVEVGDHVGADDVLARLEPQEQQVALDTAQAALASAEALLAQAKVTFERQQALMRNGYTTRSTYDQAEQQLRTTQASVDSARAALGSAREQFSYTDLKPGVAGIITARNAEAGQVVQSGQTVFTLAQDGPRDAVFLVSESLLAQPPGSPEVEITLQADPRVRTTGTVREISPSVDPASGGVRVKIGLRSVPPGVSLGAVVIGRGRFRPQEAVSLPWSALFRWRDAPAVWVLDPQSRTVTPKPVEIARYAGSAIVLSSGVEAGEQVVTAGIQLLRPGQKVAVVGEGTP</sequence>
<evidence type="ECO:0000256" key="5">
    <source>
        <dbReference type="SAM" id="SignalP"/>
    </source>
</evidence>
<feature type="domain" description="Multidrug resistance protein MdtA-like barrel-sandwich hybrid" evidence="7">
    <location>
        <begin position="78"/>
        <end position="212"/>
    </location>
</feature>
<dbReference type="Gene3D" id="2.40.420.20">
    <property type="match status" value="1"/>
</dbReference>
<dbReference type="SUPFAM" id="SSF111369">
    <property type="entry name" value="HlyD-like secretion proteins"/>
    <property type="match status" value="1"/>
</dbReference>
<reference evidence="9" key="2">
    <citation type="submission" date="2021-08" db="EMBL/GenBank/DDBJ databases">
        <authorList>
            <person name="Tani A."/>
            <person name="Ola A."/>
            <person name="Ogura Y."/>
            <person name="Katsura K."/>
            <person name="Hayashi T."/>
        </authorList>
    </citation>
    <scope>NUCLEOTIDE SEQUENCE</scope>
    <source>
        <strain evidence="9">DSM 17168</strain>
    </source>
</reference>
<feature type="coiled-coil region" evidence="4">
    <location>
        <begin position="115"/>
        <end position="173"/>
    </location>
</feature>
<dbReference type="RefSeq" id="WP_238235590.1">
    <property type="nucleotide sequence ID" value="NZ_BPQQ01000031.1"/>
</dbReference>
<keyword evidence="4" id="KW-0175">Coiled coil</keyword>
<dbReference type="PANTHER" id="PTHR30469">
    <property type="entry name" value="MULTIDRUG RESISTANCE PROTEIN MDTA"/>
    <property type="match status" value="1"/>
</dbReference>
<dbReference type="InterPro" id="IPR058627">
    <property type="entry name" value="MdtA-like_C"/>
</dbReference>
<dbReference type="Pfam" id="PF25876">
    <property type="entry name" value="HH_MFP_RND"/>
    <property type="match status" value="1"/>
</dbReference>
<evidence type="ECO:0000259" key="7">
    <source>
        <dbReference type="Pfam" id="PF25917"/>
    </source>
</evidence>